<name>A0A382CSM5_9ZZZZ</name>
<organism evidence="1">
    <name type="scientific">marine metagenome</name>
    <dbReference type="NCBI Taxonomy" id="408172"/>
    <lineage>
        <taxon>unclassified sequences</taxon>
        <taxon>metagenomes</taxon>
        <taxon>ecological metagenomes</taxon>
    </lineage>
</organism>
<reference evidence="1" key="1">
    <citation type="submission" date="2018-05" db="EMBL/GenBank/DDBJ databases">
        <authorList>
            <person name="Lanie J.A."/>
            <person name="Ng W.-L."/>
            <person name="Kazmierczak K.M."/>
            <person name="Andrzejewski T.M."/>
            <person name="Davidsen T.M."/>
            <person name="Wayne K.J."/>
            <person name="Tettelin H."/>
            <person name="Glass J.I."/>
            <person name="Rusch D."/>
            <person name="Podicherti R."/>
            <person name="Tsui H.-C.T."/>
            <person name="Winkler M.E."/>
        </authorList>
    </citation>
    <scope>NUCLEOTIDE SEQUENCE</scope>
</reference>
<sequence>MVTKKKETAEELTFAQQLKQQATAAGHYTVNLVKQTVQYAIDHPEDVMLLIATIALVDMESSLDGIEDSIETSATVDVLNYMDETSA</sequence>
<accession>A0A382CSM5</accession>
<proteinExistence type="predicted"/>
<evidence type="ECO:0000313" key="1">
    <source>
        <dbReference type="EMBL" id="SVB28313.1"/>
    </source>
</evidence>
<dbReference type="AlphaFoldDB" id="A0A382CSM5"/>
<gene>
    <name evidence="1" type="ORF">METZ01_LOCUS181167</name>
</gene>
<dbReference type="EMBL" id="UINC01035620">
    <property type="protein sequence ID" value="SVB28313.1"/>
    <property type="molecule type" value="Genomic_DNA"/>
</dbReference>
<protein>
    <submittedName>
        <fullName evidence="1">Uncharacterized protein</fullName>
    </submittedName>
</protein>